<keyword evidence="5" id="KW-1185">Reference proteome</keyword>
<protein>
    <submittedName>
        <fullName evidence="4">NAD(P)-dependent dehydrogenase (Short-subunit alcohol dehydrogenase family)</fullName>
    </submittedName>
</protein>
<dbReference type="AlphaFoldDB" id="A0A3D9VBI9"/>
<dbReference type="NCBIfam" id="NF009466">
    <property type="entry name" value="PRK12826.1-2"/>
    <property type="match status" value="1"/>
</dbReference>
<keyword evidence="2" id="KW-0560">Oxidoreductase</keyword>
<dbReference type="InterPro" id="IPR057326">
    <property type="entry name" value="KR_dom"/>
</dbReference>
<name>A0A3D9VBI9_THECX</name>
<evidence type="ECO:0000256" key="1">
    <source>
        <dbReference type="ARBA" id="ARBA00006484"/>
    </source>
</evidence>
<accession>A0A3D9VBI9</accession>
<dbReference type="InterPro" id="IPR036291">
    <property type="entry name" value="NAD(P)-bd_dom_sf"/>
</dbReference>
<comment type="caution">
    <text evidence="4">The sequence shown here is derived from an EMBL/GenBank/DDBJ whole genome shotgun (WGS) entry which is preliminary data.</text>
</comment>
<sequence length="261" mass="27366">MRRFDGRVALVTGAAHGIGRATAQRLAREGAAVVVADIDVDAGEKVVAELAATGAEALCVACDVTDRESVHDAVSTTVDRFGGLDVLVNNVGVATDTPFEDVGEEEWRLQVDPTLNGAVRTIQAALPHLLRAKAGGAVVNVGSVNGLAAFGNEAYSAAKAGLISLTQNLALRYGRRGLRVNLVAPGTIRTRVWSQRLDKEPDVLERMAELYPLGRVGEPEDVAAAVAFLASDDAAWITGTVLRVDGGVLAGHTSFVREVFS</sequence>
<feature type="domain" description="Ketoreductase" evidence="3">
    <location>
        <begin position="7"/>
        <end position="191"/>
    </location>
</feature>
<dbReference type="EMBL" id="QTUC01000001">
    <property type="protein sequence ID" value="REF34651.1"/>
    <property type="molecule type" value="Genomic_DNA"/>
</dbReference>
<dbReference type="PANTHER" id="PTHR24321:SF14">
    <property type="entry name" value="SHORT-CHAIN TYPE DEHYDROGENASE_REDUCTASE BLR2146-RELATED"/>
    <property type="match status" value="1"/>
</dbReference>
<reference evidence="4 5" key="1">
    <citation type="submission" date="2018-08" db="EMBL/GenBank/DDBJ databases">
        <title>Sequencing the genomes of 1000 actinobacteria strains.</title>
        <authorList>
            <person name="Klenk H.-P."/>
        </authorList>
    </citation>
    <scope>NUCLEOTIDE SEQUENCE [LARGE SCALE GENOMIC DNA]</scope>
    <source>
        <strain evidence="4 5">DSM 22891</strain>
    </source>
</reference>
<dbReference type="Proteomes" id="UP000256485">
    <property type="component" value="Unassembled WGS sequence"/>
</dbReference>
<dbReference type="InterPro" id="IPR002347">
    <property type="entry name" value="SDR_fam"/>
</dbReference>
<dbReference type="NCBIfam" id="NF005559">
    <property type="entry name" value="PRK07231.1"/>
    <property type="match status" value="1"/>
</dbReference>
<dbReference type="RefSeq" id="WP_211310435.1">
    <property type="nucleotide sequence ID" value="NZ_QTUC01000001.1"/>
</dbReference>
<gene>
    <name evidence="4" type="ORF">DFJ64_0012</name>
</gene>
<organism evidence="4 5">
    <name type="scientific">Thermasporomyces composti</name>
    <dbReference type="NCBI Taxonomy" id="696763"/>
    <lineage>
        <taxon>Bacteria</taxon>
        <taxon>Bacillati</taxon>
        <taxon>Actinomycetota</taxon>
        <taxon>Actinomycetes</taxon>
        <taxon>Propionibacteriales</taxon>
        <taxon>Nocardioidaceae</taxon>
        <taxon>Thermasporomyces</taxon>
    </lineage>
</organism>
<comment type="similarity">
    <text evidence="1">Belongs to the short-chain dehydrogenases/reductases (SDR) family.</text>
</comment>
<dbReference type="PRINTS" id="PR00081">
    <property type="entry name" value="GDHRDH"/>
</dbReference>
<evidence type="ECO:0000256" key="2">
    <source>
        <dbReference type="ARBA" id="ARBA00023002"/>
    </source>
</evidence>
<dbReference type="SUPFAM" id="SSF51735">
    <property type="entry name" value="NAD(P)-binding Rossmann-fold domains"/>
    <property type="match status" value="1"/>
</dbReference>
<evidence type="ECO:0000313" key="4">
    <source>
        <dbReference type="EMBL" id="REF34651.1"/>
    </source>
</evidence>
<dbReference type="PRINTS" id="PR00080">
    <property type="entry name" value="SDRFAMILY"/>
</dbReference>
<dbReference type="SMART" id="SM00822">
    <property type="entry name" value="PKS_KR"/>
    <property type="match status" value="1"/>
</dbReference>
<dbReference type="FunFam" id="3.40.50.720:FF:000084">
    <property type="entry name" value="Short-chain dehydrogenase reductase"/>
    <property type="match status" value="1"/>
</dbReference>
<dbReference type="PANTHER" id="PTHR24321">
    <property type="entry name" value="DEHYDROGENASES, SHORT CHAIN"/>
    <property type="match status" value="1"/>
</dbReference>
<dbReference type="Gene3D" id="3.40.50.720">
    <property type="entry name" value="NAD(P)-binding Rossmann-like Domain"/>
    <property type="match status" value="1"/>
</dbReference>
<evidence type="ECO:0000259" key="3">
    <source>
        <dbReference type="SMART" id="SM00822"/>
    </source>
</evidence>
<evidence type="ECO:0000313" key="5">
    <source>
        <dbReference type="Proteomes" id="UP000256485"/>
    </source>
</evidence>
<dbReference type="Pfam" id="PF13561">
    <property type="entry name" value="adh_short_C2"/>
    <property type="match status" value="1"/>
</dbReference>
<dbReference type="GO" id="GO:0016491">
    <property type="term" value="F:oxidoreductase activity"/>
    <property type="evidence" value="ECO:0007669"/>
    <property type="project" value="UniProtKB-KW"/>
</dbReference>
<proteinExistence type="inferred from homology"/>